<sequence>MSGFGAPEIVATGLRFPEGPVPMPDGSVLLVEIARGTLTRVSTDGSLSVVAELGGGPNGLAIGPDGAAYVCNNGGFQWVEAGPLLFPGHAANEAACGSIQRVDLATGAVTTLYDGFEGEALKGPNDIVFDGHGGFWFTDHGQVRASGRDHGAIYYAKADGSHITRQRAEVMGPNGIGLSPDDRTLYVSETMTARVWAMDVVAPGELAPPPPWAPGRFVGTPPAFRLLDSLAIEENGRICVGTMVEGGITIFDPEGGGSEFLPLPDVGITNIAFGGADRRDAYITASTTGTLYRVRWPRPGLRPNQSST</sequence>
<protein>
    <submittedName>
        <fullName evidence="4">Gluconolactonase</fullName>
        <ecNumber evidence="4">3.1.1.17</ecNumber>
    </submittedName>
</protein>
<dbReference type="SUPFAM" id="SSF63829">
    <property type="entry name" value="Calcium-dependent phosphotriesterase"/>
    <property type="match status" value="1"/>
</dbReference>
<feature type="domain" description="SMP-30/Gluconolactonase/LRE-like region" evidence="3">
    <location>
        <begin position="16"/>
        <end position="286"/>
    </location>
</feature>
<dbReference type="Gene3D" id="2.120.10.30">
    <property type="entry name" value="TolB, C-terminal domain"/>
    <property type="match status" value="1"/>
</dbReference>
<dbReference type="InterPro" id="IPR051262">
    <property type="entry name" value="SMP-30/CGR1_Lactonase"/>
</dbReference>
<keyword evidence="4" id="KW-0378">Hydrolase</keyword>
<evidence type="ECO:0000313" key="5">
    <source>
        <dbReference type="Proteomes" id="UP000537161"/>
    </source>
</evidence>
<evidence type="ECO:0000313" key="4">
    <source>
        <dbReference type="EMBL" id="MBB5707291.1"/>
    </source>
</evidence>
<evidence type="ECO:0000256" key="1">
    <source>
        <dbReference type="PIRSR" id="PIRSR605511-1"/>
    </source>
</evidence>
<keyword evidence="2" id="KW-0862">Zinc</keyword>
<feature type="binding site" evidence="2">
    <location>
        <position position="228"/>
    </location>
    <ligand>
        <name>a divalent metal cation</name>
        <dbReference type="ChEBI" id="CHEBI:60240"/>
    </ligand>
</feature>
<dbReference type="PANTHER" id="PTHR47572">
    <property type="entry name" value="LIPOPROTEIN-RELATED"/>
    <property type="match status" value="1"/>
</dbReference>
<dbReference type="Pfam" id="PF08450">
    <property type="entry name" value="SGL"/>
    <property type="match status" value="1"/>
</dbReference>
<evidence type="ECO:0000256" key="2">
    <source>
        <dbReference type="PIRSR" id="PIRSR605511-2"/>
    </source>
</evidence>
<dbReference type="InterPro" id="IPR011042">
    <property type="entry name" value="6-blade_b-propeller_TolB-like"/>
</dbReference>
<reference evidence="4 5" key="1">
    <citation type="submission" date="2020-08" db="EMBL/GenBank/DDBJ databases">
        <title>Genomic Encyclopedia of Type Strains, Phase IV (KMG-IV): sequencing the most valuable type-strain genomes for metagenomic binning, comparative biology and taxonomic classification.</title>
        <authorList>
            <person name="Goeker M."/>
        </authorList>
    </citation>
    <scope>NUCLEOTIDE SEQUENCE [LARGE SCALE GENOMIC DNA]</scope>
    <source>
        <strain evidence="4 5">DSM 27163</strain>
    </source>
</reference>
<dbReference type="AlphaFoldDB" id="A0A7W9B6S2"/>
<dbReference type="RefSeq" id="WP_184099018.1">
    <property type="nucleotide sequence ID" value="NZ_JACIJH010000008.1"/>
</dbReference>
<dbReference type="EMBL" id="JACIJH010000008">
    <property type="protein sequence ID" value="MBB5707291.1"/>
    <property type="molecule type" value="Genomic_DNA"/>
</dbReference>
<evidence type="ECO:0000259" key="3">
    <source>
        <dbReference type="Pfam" id="PF08450"/>
    </source>
</evidence>
<dbReference type="PANTHER" id="PTHR47572:SF5">
    <property type="entry name" value="BLR2277 PROTEIN"/>
    <property type="match status" value="1"/>
</dbReference>
<dbReference type="InterPro" id="IPR013658">
    <property type="entry name" value="SGL"/>
</dbReference>
<dbReference type="EC" id="3.1.1.17" evidence="4"/>
<accession>A0A7W9B6S2</accession>
<gene>
    <name evidence="4" type="ORF">FHR21_002654</name>
</gene>
<feature type="binding site" evidence="2">
    <location>
        <position position="125"/>
    </location>
    <ligand>
        <name>substrate</name>
    </ligand>
</feature>
<comment type="cofactor">
    <cofactor evidence="2">
        <name>Zn(2+)</name>
        <dbReference type="ChEBI" id="CHEBI:29105"/>
    </cofactor>
    <text evidence="2">Binds 1 divalent metal cation per subunit.</text>
</comment>
<dbReference type="GO" id="GO:0004341">
    <property type="term" value="F:gluconolactonase activity"/>
    <property type="evidence" value="ECO:0007669"/>
    <property type="project" value="UniProtKB-EC"/>
</dbReference>
<comment type="caution">
    <text evidence="4">The sequence shown here is derived from an EMBL/GenBank/DDBJ whole genome shotgun (WGS) entry which is preliminary data.</text>
</comment>
<dbReference type="Proteomes" id="UP000537161">
    <property type="component" value="Unassembled WGS sequence"/>
</dbReference>
<keyword evidence="5" id="KW-1185">Reference proteome</keyword>
<feature type="active site" description="Proton donor/acceptor" evidence="1">
    <location>
        <position position="228"/>
    </location>
</feature>
<keyword evidence="2" id="KW-0479">Metal-binding</keyword>
<proteinExistence type="predicted"/>
<dbReference type="GO" id="GO:0046872">
    <property type="term" value="F:metal ion binding"/>
    <property type="evidence" value="ECO:0007669"/>
    <property type="project" value="UniProtKB-KW"/>
</dbReference>
<name>A0A7W9B6S2_9SPHN</name>
<dbReference type="PRINTS" id="PR01790">
    <property type="entry name" value="SMP30FAMILY"/>
</dbReference>
<dbReference type="InterPro" id="IPR005511">
    <property type="entry name" value="SMP-30"/>
</dbReference>
<feature type="binding site" evidence="2">
    <location>
        <position position="174"/>
    </location>
    <ligand>
        <name>a divalent metal cation</name>
        <dbReference type="ChEBI" id="CHEBI:60240"/>
    </ligand>
</feature>
<organism evidence="4 5">
    <name type="scientific">Sphingopyxis panaciterrulae</name>
    <dbReference type="NCBI Taxonomy" id="462372"/>
    <lineage>
        <taxon>Bacteria</taxon>
        <taxon>Pseudomonadati</taxon>
        <taxon>Pseudomonadota</taxon>
        <taxon>Alphaproteobacteria</taxon>
        <taxon>Sphingomonadales</taxon>
        <taxon>Sphingomonadaceae</taxon>
        <taxon>Sphingopyxis</taxon>
    </lineage>
</organism>